<dbReference type="RefSeq" id="WP_259315982.1">
    <property type="nucleotide sequence ID" value="NZ_CP087164.1"/>
</dbReference>
<dbReference type="Proteomes" id="UP001162834">
    <property type="component" value="Chromosome"/>
</dbReference>
<evidence type="ECO:0000313" key="2">
    <source>
        <dbReference type="EMBL" id="UGS36309.1"/>
    </source>
</evidence>
<dbReference type="KEGG" id="sbae:DSM104329_02713"/>
<evidence type="ECO:0000313" key="3">
    <source>
        <dbReference type="Proteomes" id="UP001162834"/>
    </source>
</evidence>
<dbReference type="EMBL" id="CP087164">
    <property type="protein sequence ID" value="UGS36309.1"/>
    <property type="molecule type" value="Genomic_DNA"/>
</dbReference>
<proteinExistence type="predicted"/>
<evidence type="ECO:0000256" key="1">
    <source>
        <dbReference type="SAM" id="SignalP"/>
    </source>
</evidence>
<keyword evidence="1" id="KW-0732">Signal</keyword>
<sequence length="140" mass="14746">MRRPAGIAALVAVGLALAGAGAGHASARTLIEADRTGGFAGVDDHLVVRVGGAGTYTGRDGRHRPLRPAATREVRRVLRGSDFASLRGSYRPRGVVADAFEYRISYRGRTVVYVDGAENVPDRLSRILSALSDLMSGRGG</sequence>
<name>A0A9E6XXH1_9ACTN</name>
<keyword evidence="3" id="KW-1185">Reference proteome</keyword>
<feature type="signal peptide" evidence="1">
    <location>
        <begin position="1"/>
        <end position="27"/>
    </location>
</feature>
<dbReference type="AlphaFoldDB" id="A0A9E6XXH1"/>
<reference evidence="2" key="1">
    <citation type="journal article" date="2022" name="Int. J. Syst. Evol. Microbiol.">
        <title>Pseudomonas aegrilactucae sp. nov. and Pseudomonas morbosilactucae sp. nov., pathogens causing bacterial rot of lettuce in Japan.</title>
        <authorList>
            <person name="Sawada H."/>
            <person name="Fujikawa T."/>
            <person name="Satou M."/>
        </authorList>
    </citation>
    <scope>NUCLEOTIDE SEQUENCE</scope>
    <source>
        <strain evidence="2">0166_1</strain>
    </source>
</reference>
<protein>
    <submittedName>
        <fullName evidence="2">Uncharacterized protein</fullName>
    </submittedName>
</protein>
<gene>
    <name evidence="2" type="ORF">DSM104329_02713</name>
</gene>
<organism evidence="2 3">
    <name type="scientific">Capillimicrobium parvum</name>
    <dbReference type="NCBI Taxonomy" id="2884022"/>
    <lineage>
        <taxon>Bacteria</taxon>
        <taxon>Bacillati</taxon>
        <taxon>Actinomycetota</taxon>
        <taxon>Thermoleophilia</taxon>
        <taxon>Solirubrobacterales</taxon>
        <taxon>Capillimicrobiaceae</taxon>
        <taxon>Capillimicrobium</taxon>
    </lineage>
</organism>
<accession>A0A9E6XXH1</accession>
<feature type="chain" id="PRO_5038549554" evidence="1">
    <location>
        <begin position="28"/>
        <end position="140"/>
    </location>
</feature>